<dbReference type="SUPFAM" id="SSF56214">
    <property type="entry name" value="4'-phosphopantetheinyl transferase"/>
    <property type="match status" value="2"/>
</dbReference>
<dbReference type="GO" id="GO:0008897">
    <property type="term" value="F:holo-[acyl-carrier-protein] synthase activity"/>
    <property type="evidence" value="ECO:0007669"/>
    <property type="project" value="InterPro"/>
</dbReference>
<feature type="domain" description="4'-phosphopantetheinyl transferase" evidence="3">
    <location>
        <begin position="124"/>
        <end position="220"/>
    </location>
</feature>
<accession>A0A848FLL0</accession>
<evidence type="ECO:0000259" key="3">
    <source>
        <dbReference type="Pfam" id="PF01648"/>
    </source>
</evidence>
<dbReference type="Pfam" id="PF01648">
    <property type="entry name" value="ACPS"/>
    <property type="match status" value="1"/>
</dbReference>
<dbReference type="Gene3D" id="3.90.470.20">
    <property type="entry name" value="4'-phosphopantetheinyl transferase domain"/>
    <property type="match status" value="2"/>
</dbReference>
<evidence type="ECO:0000259" key="4">
    <source>
        <dbReference type="Pfam" id="PF22624"/>
    </source>
</evidence>
<dbReference type="GO" id="GO:0000287">
    <property type="term" value="F:magnesium ion binding"/>
    <property type="evidence" value="ECO:0007669"/>
    <property type="project" value="InterPro"/>
</dbReference>
<sequence length="267" mass="29607">MGLEGNLMDPAAAPQVELSVVFTADAAGDAALLREYDRRLSAEERARRDRFHFERDRLLYMLARVALREALSRHAPVAPADWRFELNAWGKPHVADPAWRDALSFNMSHTEGVVLIGVTQQRALGVDVERLARNALLDIADRFFSPSEVSALRALAPARQGRRFFELWTLKEAYIKARGMGLSIPLDRFSFELDPDPQRVALAIDASLADTPARWHFRQFEAGAGCLAAVCVESVPGEVPALSAWRLLPGVSRKPLPMVVTRESAAP</sequence>
<reference evidence="5 6" key="1">
    <citation type="submission" date="2020-04" db="EMBL/GenBank/DDBJ databases">
        <title>Azohydromonas sp. isolated from soil.</title>
        <authorList>
            <person name="Dahal R.H."/>
        </authorList>
    </citation>
    <scope>NUCLEOTIDE SEQUENCE [LARGE SCALE GENOMIC DNA]</scope>
    <source>
        <strain evidence="5 6">G-1-1-14</strain>
    </source>
</reference>
<evidence type="ECO:0000256" key="1">
    <source>
        <dbReference type="ARBA" id="ARBA00010990"/>
    </source>
</evidence>
<proteinExistence type="inferred from homology"/>
<dbReference type="InterPro" id="IPR055066">
    <property type="entry name" value="AASDHPPT_N"/>
</dbReference>
<name>A0A848FLL0_9BURK</name>
<dbReference type="Pfam" id="PF22624">
    <property type="entry name" value="AASDHPPT_N"/>
    <property type="match status" value="1"/>
</dbReference>
<dbReference type="EMBL" id="JABBFW010000057">
    <property type="protein sequence ID" value="NML19103.1"/>
    <property type="molecule type" value="Genomic_DNA"/>
</dbReference>
<gene>
    <name evidence="5" type="ORF">HHL10_29460</name>
</gene>
<evidence type="ECO:0000313" key="5">
    <source>
        <dbReference type="EMBL" id="NML19103.1"/>
    </source>
</evidence>
<keyword evidence="6" id="KW-1185">Reference proteome</keyword>
<organism evidence="5 6">
    <name type="scientific">Azohydromonas caseinilytica</name>
    <dbReference type="NCBI Taxonomy" id="2728836"/>
    <lineage>
        <taxon>Bacteria</taxon>
        <taxon>Pseudomonadati</taxon>
        <taxon>Pseudomonadota</taxon>
        <taxon>Betaproteobacteria</taxon>
        <taxon>Burkholderiales</taxon>
        <taxon>Sphaerotilaceae</taxon>
        <taxon>Azohydromonas</taxon>
    </lineage>
</organism>
<comment type="caution">
    <text evidence="5">The sequence shown here is derived from an EMBL/GenBank/DDBJ whole genome shotgun (WGS) entry which is preliminary data.</text>
</comment>
<dbReference type="GO" id="GO:0005829">
    <property type="term" value="C:cytosol"/>
    <property type="evidence" value="ECO:0007669"/>
    <property type="project" value="TreeGrafter"/>
</dbReference>
<dbReference type="InterPro" id="IPR008278">
    <property type="entry name" value="4-PPantetheinyl_Trfase_dom"/>
</dbReference>
<dbReference type="InterPro" id="IPR050559">
    <property type="entry name" value="P-Pant_transferase_sf"/>
</dbReference>
<dbReference type="GO" id="GO:0019878">
    <property type="term" value="P:lysine biosynthetic process via aminoadipic acid"/>
    <property type="evidence" value="ECO:0007669"/>
    <property type="project" value="TreeGrafter"/>
</dbReference>
<dbReference type="PANTHER" id="PTHR12215">
    <property type="entry name" value="PHOSPHOPANTETHEINE TRANSFERASE"/>
    <property type="match status" value="1"/>
</dbReference>
<evidence type="ECO:0000313" key="6">
    <source>
        <dbReference type="Proteomes" id="UP000574067"/>
    </source>
</evidence>
<protein>
    <submittedName>
        <fullName evidence="5">4'-phosphopantetheinyl transferase superfamily protein</fullName>
    </submittedName>
</protein>
<dbReference type="RefSeq" id="WP_169163995.1">
    <property type="nucleotide sequence ID" value="NZ_JABBFW010000057.1"/>
</dbReference>
<feature type="domain" description="4'-phosphopantetheinyl transferase N-terminal" evidence="4">
    <location>
        <begin position="39"/>
        <end position="116"/>
    </location>
</feature>
<evidence type="ECO:0000256" key="2">
    <source>
        <dbReference type="ARBA" id="ARBA00022679"/>
    </source>
</evidence>
<dbReference type="AlphaFoldDB" id="A0A848FLL0"/>
<dbReference type="Proteomes" id="UP000574067">
    <property type="component" value="Unassembled WGS sequence"/>
</dbReference>
<dbReference type="InterPro" id="IPR037143">
    <property type="entry name" value="4-PPantetheinyl_Trfase_dom_sf"/>
</dbReference>
<keyword evidence="2 5" id="KW-0808">Transferase</keyword>
<dbReference type="PANTHER" id="PTHR12215:SF10">
    <property type="entry name" value="L-AMINOADIPATE-SEMIALDEHYDE DEHYDROGENASE-PHOSPHOPANTETHEINYL TRANSFERASE"/>
    <property type="match status" value="1"/>
</dbReference>
<comment type="similarity">
    <text evidence="1">Belongs to the P-Pant transferase superfamily. Gsp/Sfp/HetI/AcpT family.</text>
</comment>